<sequence>MPNENFTRTISVSASVDKAYWALTQGMHKWWTTPDRPMVRTGDRSKFTFPPGRSFWTFEAVALEPGKLVEMRCVEALHLHEGQPADIEQEWLDTRVRWDIKSCEEGAEITLEHIGLVPDLLCHGICSAGWDMFFTNSLKQFLDTGTGHPHPSTQKEAQAG</sequence>
<dbReference type="EMBL" id="FSQW01000001">
    <property type="protein sequence ID" value="SIN66237.1"/>
    <property type="molecule type" value="Genomic_DNA"/>
</dbReference>
<dbReference type="Gene3D" id="3.30.530.20">
    <property type="match status" value="1"/>
</dbReference>
<name>A0A1N6D6A7_9SPHN</name>
<proteinExistence type="inferred from homology"/>
<dbReference type="Proteomes" id="UP000185192">
    <property type="component" value="Unassembled WGS sequence"/>
</dbReference>
<accession>A0A1N6D6A7</accession>
<reference evidence="4" key="1">
    <citation type="submission" date="2016-11" db="EMBL/GenBank/DDBJ databases">
        <authorList>
            <person name="Varghese N."/>
            <person name="Submissions S."/>
        </authorList>
    </citation>
    <scope>NUCLEOTIDE SEQUENCE [LARGE SCALE GENOMIC DNA]</scope>
    <source>
        <strain evidence="4">DSM 22363</strain>
    </source>
</reference>
<dbReference type="RefSeq" id="WP_159437066.1">
    <property type="nucleotide sequence ID" value="NZ_FSQW01000001.1"/>
</dbReference>
<protein>
    <submittedName>
        <fullName evidence="3">Activator of Hsp90 ATPase homolog 1-like protein</fullName>
    </submittedName>
</protein>
<keyword evidence="4" id="KW-1185">Reference proteome</keyword>
<dbReference type="InterPro" id="IPR023393">
    <property type="entry name" value="START-like_dom_sf"/>
</dbReference>
<evidence type="ECO:0000259" key="2">
    <source>
        <dbReference type="Pfam" id="PF08327"/>
    </source>
</evidence>
<dbReference type="Pfam" id="PF08327">
    <property type="entry name" value="AHSA1"/>
    <property type="match status" value="1"/>
</dbReference>
<evidence type="ECO:0000313" key="3">
    <source>
        <dbReference type="EMBL" id="SIN66237.1"/>
    </source>
</evidence>
<evidence type="ECO:0000313" key="4">
    <source>
        <dbReference type="Proteomes" id="UP000185192"/>
    </source>
</evidence>
<dbReference type="OrthoDB" id="287565at2"/>
<comment type="similarity">
    <text evidence="1">Belongs to the AHA1 family.</text>
</comment>
<gene>
    <name evidence="3" type="ORF">SAMN02745824_1596</name>
</gene>
<dbReference type="SUPFAM" id="SSF55961">
    <property type="entry name" value="Bet v1-like"/>
    <property type="match status" value="1"/>
</dbReference>
<dbReference type="STRING" id="1123272.SAMN02745824_1596"/>
<dbReference type="CDD" id="cd07814">
    <property type="entry name" value="SRPBCC_CalC_Aha1-like"/>
    <property type="match status" value="1"/>
</dbReference>
<feature type="domain" description="Activator of Hsp90 ATPase homologue 1/2-like C-terminal" evidence="2">
    <location>
        <begin position="14"/>
        <end position="142"/>
    </location>
</feature>
<dbReference type="InterPro" id="IPR013538">
    <property type="entry name" value="ASHA1/2-like_C"/>
</dbReference>
<dbReference type="AlphaFoldDB" id="A0A1N6D6A7"/>
<evidence type="ECO:0000256" key="1">
    <source>
        <dbReference type="ARBA" id="ARBA00006817"/>
    </source>
</evidence>
<organism evidence="3 4">
    <name type="scientific">Parasphingorhabdus marina DSM 22363</name>
    <dbReference type="NCBI Taxonomy" id="1123272"/>
    <lineage>
        <taxon>Bacteria</taxon>
        <taxon>Pseudomonadati</taxon>
        <taxon>Pseudomonadota</taxon>
        <taxon>Alphaproteobacteria</taxon>
        <taxon>Sphingomonadales</taxon>
        <taxon>Sphingomonadaceae</taxon>
        <taxon>Parasphingorhabdus</taxon>
    </lineage>
</organism>